<organism evidence="12 13">
    <name type="scientific">Araneus ventricosus</name>
    <name type="common">Orbweaver spider</name>
    <name type="synonym">Epeira ventricosa</name>
    <dbReference type="NCBI Taxonomy" id="182803"/>
    <lineage>
        <taxon>Eukaryota</taxon>
        <taxon>Metazoa</taxon>
        <taxon>Ecdysozoa</taxon>
        <taxon>Arthropoda</taxon>
        <taxon>Chelicerata</taxon>
        <taxon>Arachnida</taxon>
        <taxon>Araneae</taxon>
        <taxon>Araneomorphae</taxon>
        <taxon>Entelegynae</taxon>
        <taxon>Araneoidea</taxon>
        <taxon>Araneidae</taxon>
        <taxon>Araneus</taxon>
    </lineage>
</organism>
<keyword evidence="5" id="KW-0963">Cytoplasm</keyword>
<evidence type="ECO:0000256" key="6">
    <source>
        <dbReference type="ARBA" id="ARBA00022884"/>
    </source>
</evidence>
<keyword evidence="6" id="KW-0694">RNA-binding</keyword>
<dbReference type="GO" id="GO:0016075">
    <property type="term" value="P:rRNA catabolic process"/>
    <property type="evidence" value="ECO:0007669"/>
    <property type="project" value="TreeGrafter"/>
</dbReference>
<dbReference type="InterPro" id="IPR033100">
    <property type="entry name" value="Rrp45"/>
</dbReference>
<dbReference type="InterPro" id="IPR050590">
    <property type="entry name" value="Exosome_comp_Rrp42_subfam"/>
</dbReference>
<evidence type="ECO:0000313" key="13">
    <source>
        <dbReference type="Proteomes" id="UP000499080"/>
    </source>
</evidence>
<name>A0A4Y2T9J5_ARAVE</name>
<dbReference type="InterPro" id="IPR036345">
    <property type="entry name" value="ExoRNase_PH_dom2_sf"/>
</dbReference>
<proteinExistence type="inferred from homology"/>
<evidence type="ECO:0000259" key="10">
    <source>
        <dbReference type="Pfam" id="PF03725"/>
    </source>
</evidence>
<dbReference type="InterPro" id="IPR015847">
    <property type="entry name" value="ExoRNase_PH_dom2"/>
</dbReference>
<dbReference type="InterPro" id="IPR027408">
    <property type="entry name" value="PNPase/RNase_PH_dom_sf"/>
</dbReference>
<comment type="similarity">
    <text evidence="3">Belongs to the RNase PH family.</text>
</comment>
<evidence type="ECO:0000256" key="2">
    <source>
        <dbReference type="ARBA" id="ARBA00004496"/>
    </source>
</evidence>
<sequence>MKITSITEREFITSIISKSKRLDGRNLVDGRTLDIKFRKEWGGCIVYLGNTVVFSQVSAEVTEPKTFSPTEGALHVNFEVSPMSAPDVNLSRSSNEFVELQRSLERCIRDSKCIDLESLCIVTGAKVWTIRVDIRAMNDDGNVLECSSIAAISALAHFKRPDVTVVGTEVTVHCLGDREPVSLNLHHMPIAINMALFGQGTYIVMDPTEVEERIADGCYIVGMNAHQEVSFIHRNGSLLLSEDTIEKCMKLAVGRAQTVTQTIRAALDDDAYKRATKAPVGIVNMLQTGGLRSSHWGLEKEFDFKHHKKRMGDPLYLVFASGLSSVSSVKFFTVKISGVKQKVLNVKQKLEILQKLDNGESASTDAEDVLNEENTISHSAVLLSVETLLDYMGQRGFDYGDITVVRKICVDI</sequence>
<keyword evidence="7" id="KW-0539">Nucleus</keyword>
<evidence type="ECO:0000256" key="4">
    <source>
        <dbReference type="ARBA" id="ARBA00019572"/>
    </source>
</evidence>
<comment type="caution">
    <text evidence="12">The sequence shown here is derived from an EMBL/GenBank/DDBJ whole genome shotgun (WGS) entry which is preliminary data.</text>
</comment>
<dbReference type="GO" id="GO:0071028">
    <property type="term" value="P:nuclear mRNA surveillance"/>
    <property type="evidence" value="ECO:0007669"/>
    <property type="project" value="TreeGrafter"/>
</dbReference>
<evidence type="ECO:0000313" key="12">
    <source>
        <dbReference type="EMBL" id="GBN97247.1"/>
    </source>
</evidence>
<reference evidence="12 13" key="1">
    <citation type="journal article" date="2019" name="Sci. Rep.">
        <title>Orb-weaving spider Araneus ventricosus genome elucidates the spidroin gene catalogue.</title>
        <authorList>
            <person name="Kono N."/>
            <person name="Nakamura H."/>
            <person name="Ohtoshi R."/>
            <person name="Moran D.A.P."/>
            <person name="Shinohara A."/>
            <person name="Yoshida Y."/>
            <person name="Fujiwara M."/>
            <person name="Mori M."/>
            <person name="Tomita M."/>
            <person name="Arakawa K."/>
        </authorList>
    </citation>
    <scope>NUCLEOTIDE SEQUENCE [LARGE SCALE GENOMIC DNA]</scope>
</reference>
<dbReference type="GO" id="GO:0034473">
    <property type="term" value="P:U1 snRNA 3'-end processing"/>
    <property type="evidence" value="ECO:0007669"/>
    <property type="project" value="TreeGrafter"/>
</dbReference>
<dbReference type="SUPFAM" id="SSF55666">
    <property type="entry name" value="Ribonuclease PH domain 2-like"/>
    <property type="match status" value="1"/>
</dbReference>
<dbReference type="Gene3D" id="3.30.230.70">
    <property type="entry name" value="GHMP Kinase, N-terminal domain"/>
    <property type="match status" value="1"/>
</dbReference>
<dbReference type="PANTHER" id="PTHR11097:SF14">
    <property type="entry name" value="EXOSOME COMPLEX COMPONENT RRP45"/>
    <property type="match status" value="1"/>
</dbReference>
<dbReference type="Proteomes" id="UP000499080">
    <property type="component" value="Unassembled WGS sequence"/>
</dbReference>
<dbReference type="EMBL" id="BGPR01027053">
    <property type="protein sequence ID" value="GBN97246.1"/>
    <property type="molecule type" value="Genomic_DNA"/>
</dbReference>
<dbReference type="GO" id="GO:0071038">
    <property type="term" value="P:TRAMP-dependent tRNA surveillance pathway"/>
    <property type="evidence" value="ECO:0007669"/>
    <property type="project" value="TreeGrafter"/>
</dbReference>
<dbReference type="GO" id="GO:0034475">
    <property type="term" value="P:U4 snRNA 3'-end processing"/>
    <property type="evidence" value="ECO:0007669"/>
    <property type="project" value="TreeGrafter"/>
</dbReference>
<dbReference type="GO" id="GO:0035925">
    <property type="term" value="F:mRNA 3'-UTR AU-rich region binding"/>
    <property type="evidence" value="ECO:0007669"/>
    <property type="project" value="TreeGrafter"/>
</dbReference>
<evidence type="ECO:0000259" key="9">
    <source>
        <dbReference type="Pfam" id="PF01138"/>
    </source>
</evidence>
<dbReference type="GO" id="GO:0000177">
    <property type="term" value="C:cytoplasmic exosome (RNase complex)"/>
    <property type="evidence" value="ECO:0007669"/>
    <property type="project" value="TreeGrafter"/>
</dbReference>
<dbReference type="GO" id="GO:0071035">
    <property type="term" value="P:nuclear polyadenylation-dependent rRNA catabolic process"/>
    <property type="evidence" value="ECO:0007669"/>
    <property type="project" value="TreeGrafter"/>
</dbReference>
<dbReference type="OrthoDB" id="6417799at2759"/>
<gene>
    <name evidence="12" type="primary">EXOSC9_1</name>
    <name evidence="11" type="synonym">EXOSC9_3</name>
    <name evidence="12" type="ORF">AVEN_198783_1</name>
    <name evidence="11" type="ORF">AVEN_227638_1</name>
</gene>
<dbReference type="EMBL" id="BGPR01027055">
    <property type="protein sequence ID" value="GBN97247.1"/>
    <property type="molecule type" value="Genomic_DNA"/>
</dbReference>
<evidence type="ECO:0000256" key="3">
    <source>
        <dbReference type="ARBA" id="ARBA00006678"/>
    </source>
</evidence>
<dbReference type="Pfam" id="PF01138">
    <property type="entry name" value="RNase_PH"/>
    <property type="match status" value="1"/>
</dbReference>
<evidence type="ECO:0000256" key="8">
    <source>
        <dbReference type="ARBA" id="ARBA00032660"/>
    </source>
</evidence>
<dbReference type="InterPro" id="IPR001247">
    <property type="entry name" value="ExoRNase_PH_dom1"/>
</dbReference>
<comment type="subcellular location">
    <subcellularLocation>
        <location evidence="2">Cytoplasm</location>
    </subcellularLocation>
    <subcellularLocation>
        <location evidence="1">Nucleus</location>
    </subcellularLocation>
</comment>
<feature type="domain" description="Exoribonuclease phosphorolytic" evidence="9">
    <location>
        <begin position="31"/>
        <end position="161"/>
    </location>
</feature>
<keyword evidence="13" id="KW-1185">Reference proteome</keyword>
<evidence type="ECO:0000256" key="1">
    <source>
        <dbReference type="ARBA" id="ARBA00004123"/>
    </source>
</evidence>
<feature type="domain" description="Exoribonuclease phosphorolytic" evidence="10">
    <location>
        <begin position="187"/>
        <end position="253"/>
    </location>
</feature>
<dbReference type="Pfam" id="PF03725">
    <property type="entry name" value="RNase_PH_C"/>
    <property type="match status" value="1"/>
</dbReference>
<evidence type="ECO:0000313" key="11">
    <source>
        <dbReference type="EMBL" id="GBN97246.1"/>
    </source>
</evidence>
<dbReference type="GO" id="GO:0000467">
    <property type="term" value="P:exonucleolytic trimming to generate mature 3'-end of 5.8S rRNA from tricistronic rRNA transcript (SSU-rRNA, 5.8S rRNA, LSU-rRNA)"/>
    <property type="evidence" value="ECO:0007669"/>
    <property type="project" value="TreeGrafter"/>
</dbReference>
<evidence type="ECO:0000256" key="7">
    <source>
        <dbReference type="ARBA" id="ARBA00023242"/>
    </source>
</evidence>
<dbReference type="GO" id="GO:0034476">
    <property type="term" value="P:U5 snRNA 3'-end processing"/>
    <property type="evidence" value="ECO:0007669"/>
    <property type="project" value="TreeGrafter"/>
</dbReference>
<dbReference type="InterPro" id="IPR020568">
    <property type="entry name" value="Ribosomal_Su5_D2-typ_SF"/>
</dbReference>
<dbReference type="CDD" id="cd11368">
    <property type="entry name" value="RNase_PH_RRP45"/>
    <property type="match status" value="1"/>
</dbReference>
<evidence type="ECO:0000256" key="5">
    <source>
        <dbReference type="ARBA" id="ARBA00022490"/>
    </source>
</evidence>
<dbReference type="SUPFAM" id="SSF54211">
    <property type="entry name" value="Ribosomal protein S5 domain 2-like"/>
    <property type="match status" value="1"/>
</dbReference>
<dbReference type="AlphaFoldDB" id="A0A4Y2T9J5"/>
<dbReference type="PANTHER" id="PTHR11097">
    <property type="entry name" value="EXOSOME COMPLEX EXONUCLEASE RIBOSOMAL RNA PROCESSING PROTEIN"/>
    <property type="match status" value="1"/>
</dbReference>
<dbReference type="GO" id="GO:0000176">
    <property type="term" value="C:nuclear exosome (RNase complex)"/>
    <property type="evidence" value="ECO:0007669"/>
    <property type="project" value="TreeGrafter"/>
</dbReference>
<protein>
    <recommendedName>
        <fullName evidence="4">Exosome complex component RRP45</fullName>
    </recommendedName>
    <alternativeName>
        <fullName evidence="8">Exosome component 9</fullName>
    </alternativeName>
</protein>
<accession>A0A4Y2T9J5</accession>